<proteinExistence type="predicted"/>
<feature type="compositionally biased region" description="Acidic residues" evidence="1">
    <location>
        <begin position="36"/>
        <end position="50"/>
    </location>
</feature>
<dbReference type="InterPro" id="IPR012337">
    <property type="entry name" value="RNaseH-like_sf"/>
</dbReference>
<evidence type="ECO:0000256" key="1">
    <source>
        <dbReference type="SAM" id="MobiDB-lite"/>
    </source>
</evidence>
<feature type="region of interest" description="Disordered" evidence="1">
    <location>
        <begin position="407"/>
        <end position="426"/>
    </location>
</feature>
<gene>
    <name evidence="3" type="ORF">AGOR_G00115610</name>
</gene>
<dbReference type="InterPro" id="IPR032639">
    <property type="entry name" value="Tex_YqgF"/>
</dbReference>
<accession>A0A8T3DA89</accession>
<dbReference type="Pfam" id="PF16921">
    <property type="entry name" value="Tex_YqgF"/>
    <property type="match status" value="1"/>
</dbReference>
<dbReference type="Pfam" id="PF22706">
    <property type="entry name" value="Tex_central_region"/>
    <property type="match status" value="1"/>
</dbReference>
<dbReference type="PANTHER" id="PTHR10724">
    <property type="entry name" value="30S RIBOSOMAL PROTEIN S1"/>
    <property type="match status" value="1"/>
</dbReference>
<evidence type="ECO:0000313" key="3">
    <source>
        <dbReference type="EMBL" id="KAI1894419.1"/>
    </source>
</evidence>
<name>A0A8T3DA89_9TELE</name>
<dbReference type="FunFam" id="1.10.3500.10:FF:000003">
    <property type="entry name" value="S1 RNA-binding domain-containing protein 1"/>
    <property type="match status" value="1"/>
</dbReference>
<evidence type="ECO:0000313" key="4">
    <source>
        <dbReference type="Proteomes" id="UP000829720"/>
    </source>
</evidence>
<keyword evidence="4" id="KW-1185">Reference proteome</keyword>
<dbReference type="InterPro" id="IPR006641">
    <property type="entry name" value="YqgF/RNaseH-like_dom"/>
</dbReference>
<dbReference type="Gene3D" id="1.10.3500.10">
    <property type="entry name" value="Tex N-terminal region-like"/>
    <property type="match status" value="1"/>
</dbReference>
<dbReference type="PANTHER" id="PTHR10724:SF10">
    <property type="entry name" value="S1 RNA-BINDING DOMAIN-CONTAINING PROTEIN 1"/>
    <property type="match status" value="1"/>
</dbReference>
<dbReference type="SMART" id="SM00732">
    <property type="entry name" value="YqgFc"/>
    <property type="match status" value="1"/>
</dbReference>
<dbReference type="SUPFAM" id="SSF53098">
    <property type="entry name" value="Ribonuclease H-like"/>
    <property type="match status" value="1"/>
</dbReference>
<dbReference type="InterPro" id="IPR023319">
    <property type="entry name" value="Tex-like_HTH_dom_sf"/>
</dbReference>
<feature type="region of interest" description="Disordered" evidence="1">
    <location>
        <begin position="14"/>
        <end position="116"/>
    </location>
</feature>
<dbReference type="Pfam" id="PF09371">
    <property type="entry name" value="Tex_N"/>
    <property type="match status" value="1"/>
</dbReference>
<dbReference type="OrthoDB" id="995477at2759"/>
<dbReference type="GO" id="GO:0006412">
    <property type="term" value="P:translation"/>
    <property type="evidence" value="ECO:0007669"/>
    <property type="project" value="TreeGrafter"/>
</dbReference>
<feature type="region of interest" description="Disordered" evidence="1">
    <location>
        <begin position="144"/>
        <end position="204"/>
    </location>
</feature>
<protein>
    <recommendedName>
        <fullName evidence="2">YqgF/RNase H-like domain-containing protein</fullName>
    </recommendedName>
</protein>
<dbReference type="InterPro" id="IPR023323">
    <property type="entry name" value="Tex-like_dom_sf"/>
</dbReference>
<dbReference type="FunFam" id="1.10.10.650:FF:000001">
    <property type="entry name" value="S1 RNA-binding domain 1"/>
    <property type="match status" value="1"/>
</dbReference>
<dbReference type="SUPFAM" id="SSF158832">
    <property type="entry name" value="Tex N-terminal region-like"/>
    <property type="match status" value="1"/>
</dbReference>
<feature type="domain" description="YqgF/RNase H-like" evidence="2">
    <location>
        <begin position="552"/>
        <end position="640"/>
    </location>
</feature>
<dbReference type="GO" id="GO:0006139">
    <property type="term" value="P:nucleobase-containing compound metabolic process"/>
    <property type="evidence" value="ECO:0007669"/>
    <property type="project" value="InterPro"/>
</dbReference>
<dbReference type="EMBL" id="JAERUA010000010">
    <property type="protein sequence ID" value="KAI1894419.1"/>
    <property type="molecule type" value="Genomic_DNA"/>
</dbReference>
<organism evidence="3 4">
    <name type="scientific">Albula goreensis</name>
    <dbReference type="NCBI Taxonomy" id="1534307"/>
    <lineage>
        <taxon>Eukaryota</taxon>
        <taxon>Metazoa</taxon>
        <taxon>Chordata</taxon>
        <taxon>Craniata</taxon>
        <taxon>Vertebrata</taxon>
        <taxon>Euteleostomi</taxon>
        <taxon>Actinopterygii</taxon>
        <taxon>Neopterygii</taxon>
        <taxon>Teleostei</taxon>
        <taxon>Albuliformes</taxon>
        <taxon>Albulidae</taxon>
        <taxon>Albula</taxon>
    </lineage>
</organism>
<feature type="compositionally biased region" description="Basic and acidic residues" evidence="1">
    <location>
        <begin position="76"/>
        <end position="93"/>
    </location>
</feature>
<reference evidence="3" key="1">
    <citation type="submission" date="2021-01" db="EMBL/GenBank/DDBJ databases">
        <authorList>
            <person name="Zahm M."/>
            <person name="Roques C."/>
            <person name="Cabau C."/>
            <person name="Klopp C."/>
            <person name="Donnadieu C."/>
            <person name="Jouanno E."/>
            <person name="Lampietro C."/>
            <person name="Louis A."/>
            <person name="Herpin A."/>
            <person name="Echchiki A."/>
            <person name="Berthelot C."/>
            <person name="Parey E."/>
            <person name="Roest-Crollius H."/>
            <person name="Braasch I."/>
            <person name="Postlethwait J."/>
            <person name="Bobe J."/>
            <person name="Montfort J."/>
            <person name="Bouchez O."/>
            <person name="Begum T."/>
            <person name="Mejri S."/>
            <person name="Adams A."/>
            <person name="Chen W.-J."/>
            <person name="Guiguen Y."/>
        </authorList>
    </citation>
    <scope>NUCLEOTIDE SEQUENCE</scope>
    <source>
        <tissue evidence="3">Blood</tissue>
    </source>
</reference>
<dbReference type="InterPro" id="IPR050437">
    <property type="entry name" value="Ribos_protein_bS1-like"/>
</dbReference>
<dbReference type="InterPro" id="IPR018974">
    <property type="entry name" value="Tex-like_N"/>
</dbReference>
<comment type="caution">
    <text evidence="3">The sequence shown here is derived from an EMBL/GenBank/DDBJ whole genome shotgun (WGS) entry which is preliminary data.</text>
</comment>
<dbReference type="InterPro" id="IPR055179">
    <property type="entry name" value="Tex-like_central_region"/>
</dbReference>
<dbReference type="AlphaFoldDB" id="A0A8T3DA89"/>
<sequence>MDCAAYLQMIRRARTQVCYKEKSADDEEFEKLLQQESEEEEEERDEEEWQPEAPAPKRQRRAAPAEKKPAAKKLAQPKEPKPKVPRKAAEKKPRAPRGKKKEPAAPPEEASSTAAVTMGADMAVNVKEERLSFGVPAGGNYWDTGGTGSGLLQEPSSSQQALPVKKEEPEDDFTFDEPVTKKLKTSEAPQGKPVRAPKSGKDLRNDLQMNWDPIEVLSEISKVERWVCANIVELLREENTIPFIVRYRKELINHMDADAVREVQLSFEELCTVAKKSQSISQNLKKEGVLTAELEETLKNCTTPDELEHVYAPYKKGSKLSKARRAKQLGLEPAALCLLQDPQNLTLQSWVKPQSEGLSSLEEVATGIEQILADMIAKDKETLTFVRSLCDRNPVMLFSCVSKTALKEQQQEPQPPQQRKGEKAGKPKDIDKFHLYCDFTCSVQRIQPHQTLAINRGESLKILTVKVNIPDRVKSEFCRWCVNVRWRPKGYAHDDFWKILQNAVEDSYKRLIHPLLCRGYRSSLTASAEKESITMFVRNLRQRLLVCPVRGCAIMGVDPGFRHGCKLAILSPTSQILHTDVVYLHNAGGAREAEKLRHLLLKYSCHTIAIGNGTACRETEEFFAGLIAKKFFLPLDVSYW</sequence>
<dbReference type="Proteomes" id="UP000829720">
    <property type="component" value="Unassembled WGS sequence"/>
</dbReference>
<evidence type="ECO:0000259" key="2">
    <source>
        <dbReference type="SMART" id="SM00732"/>
    </source>
</evidence>
<dbReference type="Gene3D" id="1.10.10.650">
    <property type="entry name" value="RuvA domain 2-like"/>
    <property type="match status" value="1"/>
</dbReference>
<dbReference type="GO" id="GO:0003729">
    <property type="term" value="F:mRNA binding"/>
    <property type="evidence" value="ECO:0007669"/>
    <property type="project" value="TreeGrafter"/>
</dbReference>
<dbReference type="GO" id="GO:0003735">
    <property type="term" value="F:structural constituent of ribosome"/>
    <property type="evidence" value="ECO:0007669"/>
    <property type="project" value="TreeGrafter"/>
</dbReference>